<keyword evidence="1" id="KW-0472">Membrane</keyword>
<keyword evidence="1" id="KW-1133">Transmembrane helix</keyword>
<accession>A0ABW4UP71</accession>
<dbReference type="Proteomes" id="UP001597403">
    <property type="component" value="Unassembled WGS sequence"/>
</dbReference>
<sequence>MILLKKDNILIFIILIFLFLFLSIFQFYIHKQKTYEELSNNLYSNNASSLKITKNTESLDFNNNNYRIFLEKNNTFKYVLKNVGDWSPPLISGNFFKKDARQAVVGQEMKNRIINKQNNKYITYEGQNYKVVGIMGASFPSSIDYLILLNEPNIELSDENKIVIDSEKKSIVKKIVNYIKIKDKTASVIENFQRGLLRTGKLNDLSIFLLVEVYVLCLICFIFIIRYWYEREKKTINTLYILGISSKKIFIELFKISLYFLILSYFTALIILSCFLNFNFFYFKEAIISLSTIILINFFEISFFIYKSYRTNKRGVKES</sequence>
<name>A0ABW4UP71_9BACL</name>
<keyword evidence="3" id="KW-1185">Reference proteome</keyword>
<feature type="transmembrane region" description="Helical" evidence="1">
    <location>
        <begin position="286"/>
        <end position="306"/>
    </location>
</feature>
<evidence type="ECO:0000313" key="2">
    <source>
        <dbReference type="EMBL" id="MFD1988881.1"/>
    </source>
</evidence>
<protein>
    <submittedName>
        <fullName evidence="2">ABC transporter permease</fullName>
    </submittedName>
</protein>
<feature type="transmembrane region" description="Helical" evidence="1">
    <location>
        <begin position="9"/>
        <end position="29"/>
    </location>
</feature>
<comment type="caution">
    <text evidence="2">The sequence shown here is derived from an EMBL/GenBank/DDBJ whole genome shotgun (WGS) entry which is preliminary data.</text>
</comment>
<proteinExistence type="predicted"/>
<feature type="transmembrane region" description="Helical" evidence="1">
    <location>
        <begin position="207"/>
        <end position="229"/>
    </location>
</feature>
<dbReference type="EMBL" id="JBHUGF010000006">
    <property type="protein sequence ID" value="MFD1988881.1"/>
    <property type="molecule type" value="Genomic_DNA"/>
</dbReference>
<evidence type="ECO:0000313" key="3">
    <source>
        <dbReference type="Proteomes" id="UP001597403"/>
    </source>
</evidence>
<gene>
    <name evidence="2" type="ORF">ACFSGI_02690</name>
</gene>
<evidence type="ECO:0000256" key="1">
    <source>
        <dbReference type="SAM" id="Phobius"/>
    </source>
</evidence>
<organism evidence="2 3">
    <name type="scientific">Paenibacillus nicotianae</name>
    <dbReference type="NCBI Taxonomy" id="1526551"/>
    <lineage>
        <taxon>Bacteria</taxon>
        <taxon>Bacillati</taxon>
        <taxon>Bacillota</taxon>
        <taxon>Bacilli</taxon>
        <taxon>Bacillales</taxon>
        <taxon>Paenibacillaceae</taxon>
        <taxon>Paenibacillus</taxon>
    </lineage>
</organism>
<keyword evidence="1" id="KW-0812">Transmembrane</keyword>
<reference evidence="3" key="1">
    <citation type="journal article" date="2019" name="Int. J. Syst. Evol. Microbiol.">
        <title>The Global Catalogue of Microorganisms (GCM) 10K type strain sequencing project: providing services to taxonomists for standard genome sequencing and annotation.</title>
        <authorList>
            <consortium name="The Broad Institute Genomics Platform"/>
            <consortium name="The Broad Institute Genome Sequencing Center for Infectious Disease"/>
            <person name="Wu L."/>
            <person name="Ma J."/>
        </authorList>
    </citation>
    <scope>NUCLEOTIDE SEQUENCE [LARGE SCALE GENOMIC DNA]</scope>
    <source>
        <strain evidence="3">CGMCC 1.15067</strain>
    </source>
</reference>
<feature type="transmembrane region" description="Helical" evidence="1">
    <location>
        <begin position="256"/>
        <end position="280"/>
    </location>
</feature>
<dbReference type="RefSeq" id="WP_204827088.1">
    <property type="nucleotide sequence ID" value="NZ_JBHUGF010000006.1"/>
</dbReference>